<organism evidence="1 2">
    <name type="scientific">Parelaphostrongylus tenuis</name>
    <name type="common">Meningeal worm</name>
    <dbReference type="NCBI Taxonomy" id="148309"/>
    <lineage>
        <taxon>Eukaryota</taxon>
        <taxon>Metazoa</taxon>
        <taxon>Ecdysozoa</taxon>
        <taxon>Nematoda</taxon>
        <taxon>Chromadorea</taxon>
        <taxon>Rhabditida</taxon>
        <taxon>Rhabditina</taxon>
        <taxon>Rhabditomorpha</taxon>
        <taxon>Strongyloidea</taxon>
        <taxon>Metastrongylidae</taxon>
        <taxon>Parelaphostrongylus</taxon>
    </lineage>
</organism>
<evidence type="ECO:0000313" key="1">
    <source>
        <dbReference type="EMBL" id="KAJ1351682.1"/>
    </source>
</evidence>
<reference evidence="1" key="1">
    <citation type="submission" date="2021-06" db="EMBL/GenBank/DDBJ databases">
        <title>Parelaphostrongylus tenuis whole genome reference sequence.</title>
        <authorList>
            <person name="Garwood T.J."/>
            <person name="Larsen P.A."/>
            <person name="Fountain-Jones N.M."/>
            <person name="Garbe J.R."/>
            <person name="Macchietto M.G."/>
            <person name="Kania S.A."/>
            <person name="Gerhold R.W."/>
            <person name="Richards J.E."/>
            <person name="Wolf T.M."/>
        </authorList>
    </citation>
    <scope>NUCLEOTIDE SEQUENCE</scope>
    <source>
        <strain evidence="1">MNPRO001-30</strain>
        <tissue evidence="1">Meninges</tissue>
    </source>
</reference>
<dbReference type="EMBL" id="JAHQIW010001193">
    <property type="protein sequence ID" value="KAJ1351682.1"/>
    <property type="molecule type" value="Genomic_DNA"/>
</dbReference>
<dbReference type="AlphaFoldDB" id="A0AAD5MMX8"/>
<keyword evidence="2" id="KW-1185">Reference proteome</keyword>
<protein>
    <submittedName>
        <fullName evidence="1">Uncharacterized protein</fullName>
    </submittedName>
</protein>
<comment type="caution">
    <text evidence="1">The sequence shown here is derived from an EMBL/GenBank/DDBJ whole genome shotgun (WGS) entry which is preliminary data.</text>
</comment>
<evidence type="ECO:0000313" key="2">
    <source>
        <dbReference type="Proteomes" id="UP001196413"/>
    </source>
</evidence>
<sequence>MLATRSAHTVFGELSTMCYSYHFAVRFMFPECNGNLITSANSNTYSIGKEPKRDFSALVFDAQCIASSDEFVIEEFRRHNFRLS</sequence>
<dbReference type="Proteomes" id="UP001196413">
    <property type="component" value="Unassembled WGS sequence"/>
</dbReference>
<gene>
    <name evidence="1" type="ORF">KIN20_007796</name>
</gene>
<accession>A0AAD5MMX8</accession>
<name>A0AAD5MMX8_PARTN</name>
<proteinExistence type="predicted"/>